<name>X0Y2A3_9ZZZZ</name>
<accession>X0Y2A3</accession>
<feature type="non-terminal residue" evidence="1">
    <location>
        <position position="1"/>
    </location>
</feature>
<organism evidence="1">
    <name type="scientific">marine sediment metagenome</name>
    <dbReference type="NCBI Taxonomy" id="412755"/>
    <lineage>
        <taxon>unclassified sequences</taxon>
        <taxon>metagenomes</taxon>
        <taxon>ecological metagenomes</taxon>
    </lineage>
</organism>
<gene>
    <name evidence="1" type="ORF">S01H1_83106</name>
</gene>
<evidence type="ECO:0000313" key="1">
    <source>
        <dbReference type="EMBL" id="GAG42888.1"/>
    </source>
</evidence>
<dbReference type="AlphaFoldDB" id="X0Y2A3"/>
<proteinExistence type="predicted"/>
<dbReference type="EMBL" id="BARS01056428">
    <property type="protein sequence ID" value="GAG42888.1"/>
    <property type="molecule type" value="Genomic_DNA"/>
</dbReference>
<protein>
    <submittedName>
        <fullName evidence="1">Uncharacterized protein</fullName>
    </submittedName>
</protein>
<reference evidence="1" key="1">
    <citation type="journal article" date="2014" name="Front. Microbiol.">
        <title>High frequency of phylogenetically diverse reductive dehalogenase-homologous genes in deep subseafloor sedimentary metagenomes.</title>
        <authorList>
            <person name="Kawai M."/>
            <person name="Futagami T."/>
            <person name="Toyoda A."/>
            <person name="Takaki Y."/>
            <person name="Nishi S."/>
            <person name="Hori S."/>
            <person name="Arai W."/>
            <person name="Tsubouchi T."/>
            <person name="Morono Y."/>
            <person name="Uchiyama I."/>
            <person name="Ito T."/>
            <person name="Fujiyama A."/>
            <person name="Inagaki F."/>
            <person name="Takami H."/>
        </authorList>
    </citation>
    <scope>NUCLEOTIDE SEQUENCE</scope>
    <source>
        <strain evidence="1">Expedition CK06-06</strain>
    </source>
</reference>
<sequence>SDFYVQEYTRPEIVAAKQKLAESLRRTKN</sequence>
<comment type="caution">
    <text evidence="1">The sequence shown here is derived from an EMBL/GenBank/DDBJ whole genome shotgun (WGS) entry which is preliminary data.</text>
</comment>